<protein>
    <submittedName>
        <fullName evidence="1">Uncharacterized protein</fullName>
    </submittedName>
</protein>
<evidence type="ECO:0000313" key="1">
    <source>
        <dbReference type="EMBL" id="BAL76717.1"/>
    </source>
</evidence>
<dbReference type="AlphaFoldDB" id="A0AAI8QBW3"/>
<evidence type="ECO:0000313" key="2">
    <source>
        <dbReference type="Proteomes" id="UP000007886"/>
    </source>
</evidence>
<dbReference type="Proteomes" id="UP000007886">
    <property type="component" value="Chromosome"/>
</dbReference>
<keyword evidence="2" id="KW-1185">Reference proteome</keyword>
<dbReference type="EMBL" id="AP012279">
    <property type="protein sequence ID" value="BAL76717.1"/>
    <property type="molecule type" value="Genomic_DNA"/>
</dbReference>
<reference evidence="1 2" key="1">
    <citation type="journal article" date="2012" name="Microbes Environ.">
        <title>Complete genome sequence of Bradyrhizobium sp. S23321: insights into symbiosis evolution in soil oligotrophs.</title>
        <authorList>
            <person name="Okubo T."/>
            <person name="Tsukui T."/>
            <person name="Maita H."/>
            <person name="Okamoto S."/>
            <person name="Oshima K."/>
            <person name="Fujisawa T."/>
            <person name="Saito A."/>
            <person name="Futamata H."/>
            <person name="Hattori R."/>
            <person name="Shimomura Y."/>
            <person name="Haruta S."/>
            <person name="Morimoto S."/>
            <person name="Wang Y."/>
            <person name="Sakai Y."/>
            <person name="Hattori M."/>
            <person name="Aizawa S."/>
            <person name="Nagashima K.V.P."/>
            <person name="Masuda S."/>
            <person name="Hattori T."/>
            <person name="Yamashita A."/>
            <person name="Bao Z."/>
            <person name="Hayatsu M."/>
            <person name="Kajiya-Kanegae H."/>
            <person name="Yoshinaga I."/>
            <person name="Sakamoto K."/>
            <person name="Toyota K."/>
            <person name="Nakao M."/>
            <person name="Kohara M."/>
            <person name="Anda M."/>
            <person name="Niwa R."/>
            <person name="Jung-Hwan P."/>
            <person name="Sameshima-Saito R."/>
            <person name="Tokuda S."/>
            <person name="Yamamoto S."/>
            <person name="Yamamoto S."/>
            <person name="Yokoyama T."/>
            <person name="Akutsu T."/>
            <person name="Nakamura Y."/>
            <person name="Nakahira-Yanaka Y."/>
            <person name="Takada Hoshino Y."/>
            <person name="Hirakawa H."/>
            <person name="Mitsui H."/>
            <person name="Terasawa K."/>
            <person name="Itakura M."/>
            <person name="Sato S."/>
            <person name="Ikeda-Ohtsubo W."/>
            <person name="Sakakura N."/>
            <person name="Kaminuma E."/>
            <person name="Minamisawa K."/>
        </authorList>
    </citation>
    <scope>NUCLEOTIDE SEQUENCE [LARGE SCALE GENOMIC DNA]</scope>
    <source>
        <strain evidence="1 2">S23321</strain>
    </source>
</reference>
<accession>A0AAI8QBW3</accession>
<organism evidence="1 2">
    <name type="scientific">Bradyrhizobium cosmicum</name>
    <dbReference type="NCBI Taxonomy" id="1404864"/>
    <lineage>
        <taxon>Bacteria</taxon>
        <taxon>Pseudomonadati</taxon>
        <taxon>Pseudomonadota</taxon>
        <taxon>Alphaproteobacteria</taxon>
        <taxon>Hyphomicrobiales</taxon>
        <taxon>Nitrobacteraceae</taxon>
        <taxon>Bradyrhizobium</taxon>
    </lineage>
</organism>
<gene>
    <name evidence="1" type="ORF">S23_35170</name>
</gene>
<sequence length="66" mass="7265">MDFMSNWQKSTTRQAPMSKAELRLMLTEAVRNTQPGLEPERLSKARKIAAGTAPADPASRVAVPVR</sequence>
<proteinExistence type="predicted"/>
<dbReference type="KEGG" id="brs:S23_35170"/>
<name>A0AAI8QBW3_9BRAD</name>